<evidence type="ECO:0000256" key="3">
    <source>
        <dbReference type="ARBA" id="ARBA00012737"/>
    </source>
</evidence>
<dbReference type="EC" id="6.3.5.4" evidence="3"/>
<dbReference type="SUPFAM" id="SSF56235">
    <property type="entry name" value="N-terminal nucleophile aminohydrolases (Ntn hydrolases)"/>
    <property type="match status" value="1"/>
</dbReference>
<dbReference type="InterPro" id="IPR014729">
    <property type="entry name" value="Rossmann-like_a/b/a_fold"/>
</dbReference>
<name>A0A2N6D0U6_9GAMM</name>
<comment type="catalytic activity">
    <reaction evidence="6">
        <text>L-aspartate + L-glutamine + ATP + H2O = L-asparagine + L-glutamate + AMP + diphosphate + H(+)</text>
        <dbReference type="Rhea" id="RHEA:12228"/>
        <dbReference type="ChEBI" id="CHEBI:15377"/>
        <dbReference type="ChEBI" id="CHEBI:15378"/>
        <dbReference type="ChEBI" id="CHEBI:29985"/>
        <dbReference type="ChEBI" id="CHEBI:29991"/>
        <dbReference type="ChEBI" id="CHEBI:30616"/>
        <dbReference type="ChEBI" id="CHEBI:33019"/>
        <dbReference type="ChEBI" id="CHEBI:58048"/>
        <dbReference type="ChEBI" id="CHEBI:58359"/>
        <dbReference type="ChEBI" id="CHEBI:456215"/>
        <dbReference type="EC" id="6.3.5.4"/>
    </reaction>
</comment>
<dbReference type="InterPro" id="IPR001962">
    <property type="entry name" value="Asn_synthase"/>
</dbReference>
<dbReference type="STRING" id="1111735.GCA_000428045_02832"/>
<evidence type="ECO:0000259" key="8">
    <source>
        <dbReference type="PROSITE" id="PS51278"/>
    </source>
</evidence>
<dbReference type="Gene3D" id="3.40.50.620">
    <property type="entry name" value="HUPs"/>
    <property type="match status" value="1"/>
</dbReference>
<dbReference type="Proteomes" id="UP000235015">
    <property type="component" value="Unassembled WGS sequence"/>
</dbReference>
<evidence type="ECO:0000256" key="4">
    <source>
        <dbReference type="ARBA" id="ARBA00022741"/>
    </source>
</evidence>
<dbReference type="CDD" id="cd01991">
    <property type="entry name" value="Asn_synthase_B_C"/>
    <property type="match status" value="1"/>
</dbReference>
<accession>A0A2N6D0U6</accession>
<evidence type="ECO:0000256" key="7">
    <source>
        <dbReference type="PIRSR" id="PIRSR001589-3"/>
    </source>
</evidence>
<evidence type="ECO:0000256" key="1">
    <source>
        <dbReference type="ARBA" id="ARBA00005187"/>
    </source>
</evidence>
<gene>
    <name evidence="9" type="ORF">C0630_02435</name>
</gene>
<reference evidence="9 10" key="1">
    <citation type="submission" date="2017-11" db="EMBL/GenBank/DDBJ databases">
        <title>Genome-resolved metagenomics identifies genetic mobility, metabolic interactions, and unexpected diversity in perchlorate-reducing communities.</title>
        <authorList>
            <person name="Barnum T.P."/>
            <person name="Figueroa I.A."/>
            <person name="Carlstrom C.I."/>
            <person name="Lucas L.N."/>
            <person name="Engelbrektson A.L."/>
            <person name="Coates J.D."/>
        </authorList>
    </citation>
    <scope>NUCLEOTIDE SEQUENCE [LARGE SCALE GENOMIC DNA]</scope>
    <source>
        <strain evidence="9">BM301</strain>
    </source>
</reference>
<dbReference type="PANTHER" id="PTHR43284">
    <property type="entry name" value="ASPARAGINE SYNTHETASE (GLUTAMINE-HYDROLYZING)"/>
    <property type="match status" value="1"/>
</dbReference>
<dbReference type="EMBL" id="PKUN01000002">
    <property type="protein sequence ID" value="PLX63289.1"/>
    <property type="molecule type" value="Genomic_DNA"/>
</dbReference>
<dbReference type="GO" id="GO:0004066">
    <property type="term" value="F:asparagine synthase (glutamine-hydrolyzing) activity"/>
    <property type="evidence" value="ECO:0007669"/>
    <property type="project" value="UniProtKB-EC"/>
</dbReference>
<sequence>MIALTGHPRWKSAELQAISSRESHAGALSHAYLEHGMACLDYLEGPFSVLIMDKRSSRITAVTDRLGLHPIYYAQVGDGIVFGSSASGVLGHHEIEKELREDGIYDYVYFHMVPSPVSIYRNIKKIPAGHFVQLSNGALNETNYWLPRFSEQTGADIASLSVRLKNLLKSSVDNATDNFATTGSFLSGGLDSSTVTGFLSELHPDAKAFSIGFSAEGYDEMAFARITARHFGVDLNEYYVTPDDVVQALPVIATSYDEPFGNSSALPAYFCAKLARENGISRLLAGDGGDELFAGNERYAKQGVFEAYQKVPLFLRKDLLQPIVENFPGNFGVLNKARSYISQANTPLPDRLQTYNFLHQHSPAEIFSADFLSAVDVNAPLQLQRETYDRPADASTLNRMLYFDWQYTLADNDIRKVSHMCAVAGVEVTYPMLDESLLRFSLEIPSNLKLKGGNLRHFYKAALTNWLPQDTIDKKKQGFGLPFGVWMQTHKPLQELAYESLLELKKTRYFNNGFLDHAIELHRKGHAAYYGELIWILMVLQLWMAKHAN</sequence>
<dbReference type="Pfam" id="PF13537">
    <property type="entry name" value="GATase_7"/>
    <property type="match status" value="1"/>
</dbReference>
<evidence type="ECO:0000313" key="9">
    <source>
        <dbReference type="EMBL" id="PLX63289.1"/>
    </source>
</evidence>
<evidence type="ECO:0000256" key="5">
    <source>
        <dbReference type="ARBA" id="ARBA00022840"/>
    </source>
</evidence>
<dbReference type="Pfam" id="PF00733">
    <property type="entry name" value="Asn_synthase"/>
    <property type="match status" value="1"/>
</dbReference>
<dbReference type="AlphaFoldDB" id="A0A2N6D0U6"/>
<dbReference type="SUPFAM" id="SSF52402">
    <property type="entry name" value="Adenine nucleotide alpha hydrolases-like"/>
    <property type="match status" value="1"/>
</dbReference>
<feature type="site" description="Important for beta-aspartyl-AMP intermediate formation" evidence="7">
    <location>
        <position position="287"/>
    </location>
</feature>
<comment type="similarity">
    <text evidence="2">Belongs to the asparagine synthetase family.</text>
</comment>
<dbReference type="GO" id="GO:0005829">
    <property type="term" value="C:cytosol"/>
    <property type="evidence" value="ECO:0007669"/>
    <property type="project" value="TreeGrafter"/>
</dbReference>
<keyword evidence="5" id="KW-0067">ATP-binding</keyword>
<proteinExistence type="inferred from homology"/>
<organism evidence="9 10">
    <name type="scientific">Sedimenticola selenatireducens</name>
    <dbReference type="NCBI Taxonomy" id="191960"/>
    <lineage>
        <taxon>Bacteria</taxon>
        <taxon>Pseudomonadati</taxon>
        <taxon>Pseudomonadota</taxon>
        <taxon>Gammaproteobacteria</taxon>
        <taxon>Chromatiales</taxon>
        <taxon>Sedimenticolaceae</taxon>
        <taxon>Sedimenticola</taxon>
    </lineage>
</organism>
<evidence type="ECO:0000256" key="2">
    <source>
        <dbReference type="ARBA" id="ARBA00005752"/>
    </source>
</evidence>
<dbReference type="InterPro" id="IPR017932">
    <property type="entry name" value="GATase_2_dom"/>
</dbReference>
<keyword evidence="4" id="KW-0547">Nucleotide-binding</keyword>
<dbReference type="GO" id="GO:0005524">
    <property type="term" value="F:ATP binding"/>
    <property type="evidence" value="ECO:0007669"/>
    <property type="project" value="UniProtKB-KW"/>
</dbReference>
<dbReference type="GO" id="GO:0006529">
    <property type="term" value="P:asparagine biosynthetic process"/>
    <property type="evidence" value="ECO:0007669"/>
    <property type="project" value="InterPro"/>
</dbReference>
<comment type="caution">
    <text evidence="9">The sequence shown here is derived from an EMBL/GenBank/DDBJ whole genome shotgun (WGS) entry which is preliminary data.</text>
</comment>
<protein>
    <recommendedName>
        <fullName evidence="3">asparagine synthase (glutamine-hydrolyzing)</fullName>
        <ecNumber evidence="3">6.3.5.4</ecNumber>
    </recommendedName>
</protein>
<comment type="pathway">
    <text evidence="1">Amino-acid biosynthesis; L-asparagine biosynthesis; L-asparagine from L-aspartate (L-Gln route): step 1/1.</text>
</comment>
<dbReference type="PIRSF" id="PIRSF001589">
    <property type="entry name" value="Asn_synthetase_glu-h"/>
    <property type="match status" value="1"/>
</dbReference>
<dbReference type="PANTHER" id="PTHR43284:SF1">
    <property type="entry name" value="ASPARAGINE SYNTHETASE"/>
    <property type="match status" value="1"/>
</dbReference>
<dbReference type="InterPro" id="IPR029055">
    <property type="entry name" value="Ntn_hydrolases_N"/>
</dbReference>
<dbReference type="Gene3D" id="3.60.20.10">
    <property type="entry name" value="Glutamine Phosphoribosylpyrophosphate, subunit 1, domain 1"/>
    <property type="match status" value="1"/>
</dbReference>
<dbReference type="PROSITE" id="PS51278">
    <property type="entry name" value="GATASE_TYPE_2"/>
    <property type="match status" value="1"/>
</dbReference>
<feature type="domain" description="Glutamine amidotransferase type-2" evidence="8">
    <location>
        <begin position="1"/>
        <end position="137"/>
    </location>
</feature>
<evidence type="ECO:0000313" key="10">
    <source>
        <dbReference type="Proteomes" id="UP000235015"/>
    </source>
</evidence>
<dbReference type="InterPro" id="IPR051786">
    <property type="entry name" value="ASN_synthetase/amidase"/>
</dbReference>
<dbReference type="InterPro" id="IPR006426">
    <property type="entry name" value="Asn_synth_AEB"/>
</dbReference>
<evidence type="ECO:0000256" key="6">
    <source>
        <dbReference type="ARBA" id="ARBA00048741"/>
    </source>
</evidence>